<organism evidence="2 3">
    <name type="scientific">Dyadobacter soli</name>
    <dbReference type="NCBI Taxonomy" id="659014"/>
    <lineage>
        <taxon>Bacteria</taxon>
        <taxon>Pseudomonadati</taxon>
        <taxon>Bacteroidota</taxon>
        <taxon>Cytophagia</taxon>
        <taxon>Cytophagales</taxon>
        <taxon>Spirosomataceae</taxon>
        <taxon>Dyadobacter</taxon>
    </lineage>
</organism>
<evidence type="ECO:0000313" key="3">
    <source>
        <dbReference type="Proteomes" id="UP000198748"/>
    </source>
</evidence>
<dbReference type="STRING" id="659014.SAMN04487996_122126"/>
<name>A0A1G7WPJ1_9BACT</name>
<feature type="transmembrane region" description="Helical" evidence="1">
    <location>
        <begin position="7"/>
        <end position="24"/>
    </location>
</feature>
<evidence type="ECO:0000313" key="2">
    <source>
        <dbReference type="EMBL" id="SDG73895.1"/>
    </source>
</evidence>
<reference evidence="3" key="1">
    <citation type="submission" date="2016-10" db="EMBL/GenBank/DDBJ databases">
        <authorList>
            <person name="Varghese N."/>
            <person name="Submissions S."/>
        </authorList>
    </citation>
    <scope>NUCLEOTIDE SEQUENCE [LARGE SCALE GENOMIC DNA]</scope>
    <source>
        <strain evidence="3">DSM 25329</strain>
    </source>
</reference>
<keyword evidence="1" id="KW-0812">Transmembrane</keyword>
<proteinExistence type="predicted"/>
<keyword evidence="1" id="KW-0472">Membrane</keyword>
<dbReference type="AlphaFoldDB" id="A0A1G7WPJ1"/>
<dbReference type="OrthoDB" id="9763897at2"/>
<accession>A0A1G7WPJ1</accession>
<keyword evidence="1" id="KW-1133">Transmembrane helix</keyword>
<sequence>MFNSKALWWTFLGFWIAGSIYWHVCKIEQYCDMLSDSQALLPGMPTQSGLLHISLRNVGFPTYRIELTHFWQHTIMIGVALLLGFVLGTTYEMKKTRDLRYRLNRIRRELAYYQSKQ</sequence>
<evidence type="ECO:0000256" key="1">
    <source>
        <dbReference type="SAM" id="Phobius"/>
    </source>
</evidence>
<protein>
    <submittedName>
        <fullName evidence="2">Uncharacterized protein</fullName>
    </submittedName>
</protein>
<feature type="transmembrane region" description="Helical" evidence="1">
    <location>
        <begin position="70"/>
        <end position="91"/>
    </location>
</feature>
<dbReference type="Proteomes" id="UP000198748">
    <property type="component" value="Unassembled WGS sequence"/>
</dbReference>
<keyword evidence="3" id="KW-1185">Reference proteome</keyword>
<gene>
    <name evidence="2" type="ORF">SAMN04487996_122126</name>
</gene>
<dbReference type="EMBL" id="FNAN01000022">
    <property type="protein sequence ID" value="SDG73895.1"/>
    <property type="molecule type" value="Genomic_DNA"/>
</dbReference>
<dbReference type="RefSeq" id="WP_090156751.1">
    <property type="nucleotide sequence ID" value="NZ_FNAN01000022.1"/>
</dbReference>